<accession>A0A6H1ZDG1</accession>
<name>A0A6H1ZDG1_9ZZZZ</name>
<dbReference type="AlphaFoldDB" id="A0A6H1ZDG1"/>
<dbReference type="EMBL" id="MT144607">
    <property type="protein sequence ID" value="QJH94843.1"/>
    <property type="molecule type" value="Genomic_DNA"/>
</dbReference>
<organism evidence="1">
    <name type="scientific">viral metagenome</name>
    <dbReference type="NCBI Taxonomy" id="1070528"/>
    <lineage>
        <taxon>unclassified sequences</taxon>
        <taxon>metagenomes</taxon>
        <taxon>organismal metagenomes</taxon>
    </lineage>
</organism>
<proteinExistence type="predicted"/>
<gene>
    <name evidence="1" type="ORF">TM448A00243_0048</name>
    <name evidence="2" type="ORF">TM448B00304_0022</name>
</gene>
<sequence length="72" mass="8028">MGAKGVSVNQRDYALARREQAILAKLADMGIPLASPDADLRRAFKDSVAPTLCFRLACEMRDRVRPVQDRLL</sequence>
<evidence type="ECO:0000313" key="2">
    <source>
        <dbReference type="EMBL" id="QJH94843.1"/>
    </source>
</evidence>
<evidence type="ECO:0000313" key="1">
    <source>
        <dbReference type="EMBL" id="QJA45499.1"/>
    </source>
</evidence>
<protein>
    <submittedName>
        <fullName evidence="1">Uncharacterized protein</fullName>
    </submittedName>
</protein>
<reference evidence="1" key="1">
    <citation type="submission" date="2020-03" db="EMBL/GenBank/DDBJ databases">
        <title>The deep terrestrial virosphere.</title>
        <authorList>
            <person name="Holmfeldt K."/>
            <person name="Nilsson E."/>
            <person name="Simone D."/>
            <person name="Lopez-Fernandez M."/>
            <person name="Wu X."/>
            <person name="de Brujin I."/>
            <person name="Lundin D."/>
            <person name="Andersson A."/>
            <person name="Bertilsson S."/>
            <person name="Dopson M."/>
        </authorList>
    </citation>
    <scope>NUCLEOTIDE SEQUENCE</scope>
    <source>
        <strain evidence="1">TM448A00243</strain>
        <strain evidence="2">TM448B00304</strain>
    </source>
</reference>
<dbReference type="EMBL" id="MT143991">
    <property type="protein sequence ID" value="QJA45499.1"/>
    <property type="molecule type" value="Genomic_DNA"/>
</dbReference>